<reference evidence="1" key="1">
    <citation type="journal article" date="2020" name="Nature">
        <title>Giant virus diversity and host interactions through global metagenomics.</title>
        <authorList>
            <person name="Schulz F."/>
            <person name="Roux S."/>
            <person name="Paez-Espino D."/>
            <person name="Jungbluth S."/>
            <person name="Walsh D.A."/>
            <person name="Denef V.J."/>
            <person name="McMahon K.D."/>
            <person name="Konstantinidis K.T."/>
            <person name="Eloe-Fadrosh E.A."/>
            <person name="Kyrpides N.C."/>
            <person name="Woyke T."/>
        </authorList>
    </citation>
    <scope>NUCLEOTIDE SEQUENCE</scope>
    <source>
        <strain evidence="1">GVMAG-S-1101182-85</strain>
    </source>
</reference>
<protein>
    <recommendedName>
        <fullName evidence="2">Helicase ATP-binding domain-containing protein</fullName>
    </recommendedName>
</protein>
<organism evidence="1">
    <name type="scientific">viral metagenome</name>
    <dbReference type="NCBI Taxonomy" id="1070528"/>
    <lineage>
        <taxon>unclassified sequences</taxon>
        <taxon>metagenomes</taxon>
        <taxon>organismal metagenomes</taxon>
    </lineage>
</organism>
<dbReference type="Gene3D" id="3.40.50.300">
    <property type="entry name" value="P-loop containing nucleotide triphosphate hydrolases"/>
    <property type="match status" value="1"/>
</dbReference>
<dbReference type="AlphaFoldDB" id="A0A6C0KCS7"/>
<dbReference type="EMBL" id="MN740828">
    <property type="protein sequence ID" value="QHU13984.1"/>
    <property type="molecule type" value="Genomic_DNA"/>
</dbReference>
<proteinExistence type="predicted"/>
<evidence type="ECO:0008006" key="2">
    <source>
        <dbReference type="Google" id="ProtNLM"/>
    </source>
</evidence>
<evidence type="ECO:0000313" key="1">
    <source>
        <dbReference type="EMBL" id="QHU13984.1"/>
    </source>
</evidence>
<dbReference type="InterPro" id="IPR027417">
    <property type="entry name" value="P-loop_NTPase"/>
</dbReference>
<sequence>MDSIEMVCKFVLLVLTTQLGKTFTTINRILTELNDDEEFGKSIHLVFTMNTLLNNRQFAKRLETIENHYGKGSIVIFASQNTTKYRGVTKLVELQGLCVDSATCPKVVVMCSNEYRYEDGLQFIEILENNRTNIERVFAYYDELHRYISPTLRQKIEHINTMKIVKGIIAMTATPLRIWEKTGFWSNIRMIQLDEFNEKDYAGYKNMIWNCDDTFFPTPFVRPIPKDFDAHDTNTLGFIRHILNKHPRILAEGTRTFIPAHVRRIGHNSVRDLVFERNPFAVVVVLNGAEKTLTYKDSAGFKKTLDLGSINDEEVCETIATRMISQKLTNYPLVITGFLCVGMGQTLTHKTLGSFTSAIISHLDQTNDEVYQLFGRLTGRMLNWGDKYVQTQVYCPTKIMNRCHVMEECARRVALDHAGEGVTRDEYLSPMDEMGDAGLAAKENIRVEKEVKAKRPKRPQPIEHPIAFTTINDVNEFLTNTFKKPVAIKAFHKPAGSEYQLSTRLNAYYKKKMAELLESDRLIFEFYKKINLGMNISSKEGHGQQYMVYPVYPIKDSPPSDVRYYVRYLKPTD</sequence>
<name>A0A6C0KCS7_9ZZZZ</name>
<dbReference type="SUPFAM" id="SSF52540">
    <property type="entry name" value="P-loop containing nucleoside triphosphate hydrolases"/>
    <property type="match status" value="1"/>
</dbReference>
<accession>A0A6C0KCS7</accession>